<dbReference type="OrthoDB" id="10471184at2759"/>
<dbReference type="AlphaFoldDB" id="A0A8S1TVP4"/>
<dbReference type="Proteomes" id="UP000683925">
    <property type="component" value="Unassembled WGS sequence"/>
</dbReference>
<evidence type="ECO:0000256" key="1">
    <source>
        <dbReference type="SAM" id="Coils"/>
    </source>
</evidence>
<feature type="coiled-coil region" evidence="1">
    <location>
        <begin position="22"/>
        <end position="66"/>
    </location>
</feature>
<keyword evidence="1" id="KW-0175">Coiled coil</keyword>
<name>A0A8S1TVP4_PAROT</name>
<reference evidence="2" key="1">
    <citation type="submission" date="2021-01" db="EMBL/GenBank/DDBJ databases">
        <authorList>
            <consortium name="Genoscope - CEA"/>
            <person name="William W."/>
        </authorList>
    </citation>
    <scope>NUCLEOTIDE SEQUENCE</scope>
</reference>
<gene>
    <name evidence="2" type="ORF">POCTA_138.1.T0320286</name>
</gene>
<proteinExistence type="predicted"/>
<evidence type="ECO:0000313" key="3">
    <source>
        <dbReference type="Proteomes" id="UP000683925"/>
    </source>
</evidence>
<organism evidence="2 3">
    <name type="scientific">Paramecium octaurelia</name>
    <dbReference type="NCBI Taxonomy" id="43137"/>
    <lineage>
        <taxon>Eukaryota</taxon>
        <taxon>Sar</taxon>
        <taxon>Alveolata</taxon>
        <taxon>Ciliophora</taxon>
        <taxon>Intramacronucleata</taxon>
        <taxon>Oligohymenophorea</taxon>
        <taxon>Peniculida</taxon>
        <taxon>Parameciidae</taxon>
        <taxon>Paramecium</taxon>
    </lineage>
</organism>
<dbReference type="OMA" id="WNHISKI"/>
<evidence type="ECO:0000313" key="2">
    <source>
        <dbReference type="EMBL" id="CAD8156765.1"/>
    </source>
</evidence>
<comment type="caution">
    <text evidence="2">The sequence shown here is derived from an EMBL/GenBank/DDBJ whole genome shotgun (WGS) entry which is preliminary data.</text>
</comment>
<keyword evidence="3" id="KW-1185">Reference proteome</keyword>
<protein>
    <submittedName>
        <fullName evidence="2">Uncharacterized protein</fullName>
    </submittedName>
</protein>
<dbReference type="EMBL" id="CAJJDP010000032">
    <property type="protein sequence ID" value="CAD8156765.1"/>
    <property type="molecule type" value="Genomic_DNA"/>
</dbReference>
<sequence length="226" mass="26945">MDDDQRLQNISNQLDRMKFEFKIKFEKQSEILEKQSKILEANSQKIQQLEQQINDLQVDNSKKQQEIDSLKVGQNKLTNDFKKIWNNLSSVLKIQREESQMKSTLSAYQEQSTLQQDQSSQTKQFIQQEFQSRFLLIKDTLLKKSEFNEYSQKVEEQFETLRQQLQTFTQHSSPDIEFRARKESISSKPPQFQFQYPPFKGDAQAMKQQLEKKEQVQILSTQYQDK</sequence>
<accession>A0A8S1TVP4</accession>